<dbReference type="Gene3D" id="3.30.1380.20">
    <property type="entry name" value="Trafficking protein particle complex subunit 3"/>
    <property type="match status" value="1"/>
</dbReference>
<dbReference type="InterPro" id="IPR010523">
    <property type="entry name" value="XylR_N"/>
</dbReference>
<accession>A0A4Y7RQE0</accession>
<dbReference type="Pfam" id="PF02830">
    <property type="entry name" value="V4R"/>
    <property type="match status" value="1"/>
</dbReference>
<reference evidence="3 4" key="1">
    <citation type="journal article" date="2018" name="Environ. Microbiol.">
        <title>Novel energy conservation strategies and behaviour of Pelotomaculum schinkii driving syntrophic propionate catabolism.</title>
        <authorList>
            <person name="Hidalgo-Ahumada C.A.P."/>
            <person name="Nobu M.K."/>
            <person name="Narihiro T."/>
            <person name="Tamaki H."/>
            <person name="Liu W.T."/>
            <person name="Kamagata Y."/>
            <person name="Stams A.J.M."/>
            <person name="Imachi H."/>
            <person name="Sousa D.Z."/>
        </authorList>
    </citation>
    <scope>NUCLEOTIDE SEQUENCE [LARGE SCALE GENOMIC DNA]</scope>
    <source>
        <strain evidence="3 4">MGP</strain>
    </source>
</reference>
<dbReference type="InterPro" id="IPR051448">
    <property type="entry name" value="CdaR-like_regulators"/>
</dbReference>
<dbReference type="SMART" id="SM00989">
    <property type="entry name" value="V4R"/>
    <property type="match status" value="1"/>
</dbReference>
<evidence type="ECO:0000259" key="2">
    <source>
        <dbReference type="SMART" id="SM00989"/>
    </source>
</evidence>
<dbReference type="OrthoDB" id="143422at2"/>
<dbReference type="Pfam" id="PF06505">
    <property type="entry name" value="XylR_N"/>
    <property type="match status" value="1"/>
</dbReference>
<dbReference type="PANTHER" id="PTHR33744:SF1">
    <property type="entry name" value="DNA-BINDING TRANSCRIPTIONAL ACTIVATOR ADER"/>
    <property type="match status" value="1"/>
</dbReference>
<dbReference type="InterPro" id="IPR041522">
    <property type="entry name" value="CdaR_GGDEF"/>
</dbReference>
<dbReference type="Proteomes" id="UP000297597">
    <property type="component" value="Unassembled WGS sequence"/>
</dbReference>
<dbReference type="EMBL" id="QFFZ01000020">
    <property type="protein sequence ID" value="TEB10892.1"/>
    <property type="molecule type" value="Genomic_DNA"/>
</dbReference>
<dbReference type="InterPro" id="IPR024096">
    <property type="entry name" value="NO_sig/Golgi_transp_ligand-bd"/>
</dbReference>
<evidence type="ECO:0000256" key="1">
    <source>
        <dbReference type="ARBA" id="ARBA00006754"/>
    </source>
</evidence>
<dbReference type="InterPro" id="IPR042070">
    <property type="entry name" value="PucR_C-HTH_sf"/>
</dbReference>
<dbReference type="InterPro" id="IPR029016">
    <property type="entry name" value="GAF-like_dom_sf"/>
</dbReference>
<dbReference type="Gene3D" id="3.30.450.40">
    <property type="match status" value="1"/>
</dbReference>
<protein>
    <submittedName>
        <fullName evidence="3">Phenol regulator MopR</fullName>
    </submittedName>
</protein>
<comment type="caution">
    <text evidence="3">The sequence shown here is derived from an EMBL/GenBank/DDBJ whole genome shotgun (WGS) entry which is preliminary data.</text>
</comment>
<dbReference type="RefSeq" id="WP_134213899.1">
    <property type="nucleotide sequence ID" value="NZ_QFFZ01000020.1"/>
</dbReference>
<gene>
    <name evidence="3" type="primary">mopR</name>
    <name evidence="3" type="ORF">Pmgp_02059</name>
</gene>
<dbReference type="Pfam" id="PF17853">
    <property type="entry name" value="GGDEF_2"/>
    <property type="match status" value="1"/>
</dbReference>
<dbReference type="AlphaFoldDB" id="A0A4Y7RQE0"/>
<evidence type="ECO:0000313" key="4">
    <source>
        <dbReference type="Proteomes" id="UP000297597"/>
    </source>
</evidence>
<keyword evidence="4" id="KW-1185">Reference proteome</keyword>
<dbReference type="Pfam" id="PF13556">
    <property type="entry name" value="HTH_30"/>
    <property type="match status" value="1"/>
</dbReference>
<organism evidence="3 4">
    <name type="scientific">Pelotomaculum propionicicum</name>
    <dbReference type="NCBI Taxonomy" id="258475"/>
    <lineage>
        <taxon>Bacteria</taxon>
        <taxon>Bacillati</taxon>
        <taxon>Bacillota</taxon>
        <taxon>Clostridia</taxon>
        <taxon>Eubacteriales</taxon>
        <taxon>Desulfotomaculaceae</taxon>
        <taxon>Pelotomaculum</taxon>
    </lineage>
</organism>
<sequence>MKVSETHLEEMLRLQAGSGQNYFKDKRVLILNANAIGVLRKDLIYTLGIEKAKGFLIRFGFNNGYQDVESIMSDFSQEEKNDRYQLAILYHKFVGMANVTPLINHRNKDGHTWLCEGTWHDSYEAEHHIKHFGSATEPVCWSLVGYASGIMSAFFGERVIIKEVSCVAMGDQCCRYVGKKLSDWGEEIRPELKYYHGTNLGQGMDWPNTSIQEQNEALKQSVAIHEQLTRMVIDGEEISTITNTVGRIIGGTVIVEDKSFQPVAYYSPTLTEENYQTAQACFSTKDVIGDWRLRHLATMLLEEKRPVRLPAELTKKKVSQFIYPIITKQEVMGYISIFKTSNQLTEHEQMMMEFVVAVFALKMMQDRTVAKTENRLIGDYVVELIEGTFNSEASIIERARCIGYNLKRPHRVFVINLDNVSSPGRSGRGVSKLPDLKERLCEIIYKTFIKHHRCGTVTTNGNNIIVISALESNSTPSDTIDLARNMQKMIAKQLPSVTVSIGIGRICHTPRDFSQSYQEAKWALKVIRALKQKNMVISFDCLGTFALFFKGSNQQDLLAFMQNQLGELMKYDAKYNSEFVETLHYFFNYNGNIKDAAKAAAVTPGGFKYRIRKICEIGGFDLKEPNKRFDLELALKIWCLVKDKKDRVYSP</sequence>
<dbReference type="Gene3D" id="1.10.10.2840">
    <property type="entry name" value="PucR C-terminal helix-turn-helix domain"/>
    <property type="match status" value="1"/>
</dbReference>
<dbReference type="SUPFAM" id="SSF111126">
    <property type="entry name" value="Ligand-binding domain in the NO signalling and Golgi transport"/>
    <property type="match status" value="1"/>
</dbReference>
<evidence type="ECO:0000313" key="3">
    <source>
        <dbReference type="EMBL" id="TEB10892.1"/>
    </source>
</evidence>
<comment type="similarity">
    <text evidence="1">Belongs to the CdaR family.</text>
</comment>
<proteinExistence type="inferred from homology"/>
<dbReference type="PANTHER" id="PTHR33744">
    <property type="entry name" value="CARBOHYDRATE DIACID REGULATOR"/>
    <property type="match status" value="1"/>
</dbReference>
<name>A0A4Y7RQE0_9FIRM</name>
<feature type="domain" description="4-vinyl reductase 4VR" evidence="2">
    <location>
        <begin position="118"/>
        <end position="180"/>
    </location>
</feature>
<dbReference type="InterPro" id="IPR004096">
    <property type="entry name" value="V4R"/>
</dbReference>
<dbReference type="InterPro" id="IPR025736">
    <property type="entry name" value="PucR_C-HTH_dom"/>
</dbReference>